<keyword evidence="1" id="KW-0602">Photosynthesis</keyword>
<dbReference type="PANTHER" id="PTHR47199:SF2">
    <property type="entry name" value="PHOTOSYSTEM II STABILITY_ASSEMBLY FACTOR HCF136, CHLOROPLASTIC"/>
    <property type="match status" value="1"/>
</dbReference>
<dbReference type="InterPro" id="IPR028203">
    <property type="entry name" value="PSII_CF48-like_dom"/>
</dbReference>
<evidence type="ECO:0000256" key="2">
    <source>
        <dbReference type="ARBA" id="ARBA00023276"/>
    </source>
</evidence>
<keyword evidence="2" id="KW-0604">Photosystem II</keyword>
<gene>
    <name evidence="4" type="primary">hcf136</name>
    <name evidence="4" type="ORF">SNAT2548_LOCUS28321</name>
</gene>
<evidence type="ECO:0000313" key="4">
    <source>
        <dbReference type="EMBL" id="CAE7505560.1"/>
    </source>
</evidence>
<feature type="domain" description="Photosynthesis system II assembly factor Ycf48/Hcf136-like" evidence="3">
    <location>
        <begin position="157"/>
        <end position="470"/>
    </location>
</feature>
<dbReference type="Gene3D" id="2.130.10.10">
    <property type="entry name" value="YVTN repeat-like/Quinoprotein amine dehydrogenase"/>
    <property type="match status" value="1"/>
</dbReference>
<comment type="caution">
    <text evidence="4">The sequence shown here is derived from an EMBL/GenBank/DDBJ whole genome shotgun (WGS) entry which is preliminary data.</text>
</comment>
<dbReference type="GO" id="GO:0015979">
    <property type="term" value="P:photosynthesis"/>
    <property type="evidence" value="ECO:0007669"/>
    <property type="project" value="UniProtKB-KW"/>
</dbReference>
<dbReference type="GO" id="GO:0009523">
    <property type="term" value="C:photosystem II"/>
    <property type="evidence" value="ECO:0007669"/>
    <property type="project" value="UniProtKB-KW"/>
</dbReference>
<dbReference type="EMBL" id="CAJNDS010002512">
    <property type="protein sequence ID" value="CAE7505560.1"/>
    <property type="molecule type" value="Genomic_DNA"/>
</dbReference>
<evidence type="ECO:0000259" key="3">
    <source>
        <dbReference type="Pfam" id="PF14870"/>
    </source>
</evidence>
<dbReference type="InterPro" id="IPR015943">
    <property type="entry name" value="WD40/YVTN_repeat-like_dom_sf"/>
</dbReference>
<dbReference type="Proteomes" id="UP000604046">
    <property type="component" value="Unassembled WGS sequence"/>
</dbReference>
<accession>A0A812SX58</accession>
<keyword evidence="5" id="KW-1185">Reference proteome</keyword>
<organism evidence="4 5">
    <name type="scientific">Symbiodinium natans</name>
    <dbReference type="NCBI Taxonomy" id="878477"/>
    <lineage>
        <taxon>Eukaryota</taxon>
        <taxon>Sar</taxon>
        <taxon>Alveolata</taxon>
        <taxon>Dinophyceae</taxon>
        <taxon>Suessiales</taxon>
        <taxon>Symbiodiniaceae</taxon>
        <taxon>Symbiodinium</taxon>
    </lineage>
</organism>
<protein>
    <submittedName>
        <fullName evidence="4">Hcf136 protein</fullName>
    </submittedName>
</protein>
<dbReference type="SUPFAM" id="SSF110296">
    <property type="entry name" value="Oligoxyloglucan reducing end-specific cellobiohydrolase"/>
    <property type="match status" value="1"/>
</dbReference>
<dbReference type="Pfam" id="PF14870">
    <property type="entry name" value="PSII_BNR"/>
    <property type="match status" value="1"/>
</dbReference>
<reference evidence="4" key="1">
    <citation type="submission" date="2021-02" db="EMBL/GenBank/DDBJ databases">
        <authorList>
            <person name="Dougan E. K."/>
            <person name="Rhodes N."/>
            <person name="Thang M."/>
            <person name="Chan C."/>
        </authorList>
    </citation>
    <scope>NUCLEOTIDE SEQUENCE</scope>
</reference>
<evidence type="ECO:0000256" key="1">
    <source>
        <dbReference type="ARBA" id="ARBA00022531"/>
    </source>
</evidence>
<sequence length="565" mass="61366">MPDLESVFFTVATARSRYSPYTIVLLSRPNCRRLGIKDFFSFPLLAMARSRSLLLTAAACLLLWSGLSFLAWQPEGQKGHFPGPKGSWESLQTRHRLPSKALANSALDLAPVPQELEAPEQPSEIEVVEVAVTRAQLVRGTAAGMALANMGAAGAAVAPEWVQYDLNTGETLYDVDFDENDPNHGFIVGARALFYETRDGGQRWVSRSFANLGKGEDISYRFQTVSLNGDEVWIVGKPPLLLHSKDSGKSWKKVPISKKLPGEPKVIVSLGPGKAEMATSSGAIYVTENDGKNWKSQVSETIDATLNRVSQSGVSGGSYFTGSVKSIKRNSKGEYLAIAQRGNFYLSFVPGDTRWVPHNRISARRIQGMGFRDCANGEKLDGAWMSLNGGVVTLCDKNTFTDLASDTKELFQLAKIRSGGIGIIDIGYRTPNECWATGGSGVIYTSKDGGKTWAFDPSATDLPCNLYNVPGLSNADCGVHRPGQVRGFLTVPPAREGEGPISGNEVRGPIAAAALQCPWSLIWWSDYAGRAQDKFVAESLCQINCRSETLIRHLKSRNPASKHLS</sequence>
<evidence type="ECO:0000313" key="5">
    <source>
        <dbReference type="Proteomes" id="UP000604046"/>
    </source>
</evidence>
<dbReference type="AlphaFoldDB" id="A0A812SX58"/>
<name>A0A812SX58_9DINO</name>
<dbReference type="PANTHER" id="PTHR47199">
    <property type="entry name" value="PHOTOSYSTEM II STABILITY/ASSEMBLY FACTOR HCF136, CHLOROPLASTIC"/>
    <property type="match status" value="1"/>
</dbReference>
<proteinExistence type="predicted"/>
<dbReference type="OrthoDB" id="414512at2759"/>